<evidence type="ECO:0000313" key="1">
    <source>
        <dbReference type="EMBL" id="KAK3768333.1"/>
    </source>
</evidence>
<proteinExistence type="predicted"/>
<dbReference type="AlphaFoldDB" id="A0AAE0ZFF4"/>
<sequence length="85" mass="9649">MLKIDFPFPIITSEQQNKFKGNYAQSFGNGLINIILTPYPLRAYHKPRSTSSSELYLSKIDALLLENILYQAQTLRTSLAEGLKD</sequence>
<reference evidence="1" key="1">
    <citation type="journal article" date="2023" name="G3 (Bethesda)">
        <title>A reference genome for the long-term kleptoplast-retaining sea slug Elysia crispata morphotype clarki.</title>
        <authorList>
            <person name="Eastman K.E."/>
            <person name="Pendleton A.L."/>
            <person name="Shaikh M.A."/>
            <person name="Suttiyut T."/>
            <person name="Ogas R."/>
            <person name="Tomko P."/>
            <person name="Gavelis G."/>
            <person name="Widhalm J.R."/>
            <person name="Wisecaver J.H."/>
        </authorList>
    </citation>
    <scope>NUCLEOTIDE SEQUENCE</scope>
    <source>
        <strain evidence="1">ECLA1</strain>
    </source>
</reference>
<comment type="caution">
    <text evidence="1">The sequence shown here is derived from an EMBL/GenBank/DDBJ whole genome shotgun (WGS) entry which is preliminary data.</text>
</comment>
<name>A0AAE0ZFF4_9GAST</name>
<evidence type="ECO:0000313" key="2">
    <source>
        <dbReference type="Proteomes" id="UP001283361"/>
    </source>
</evidence>
<accession>A0AAE0ZFF4</accession>
<protein>
    <submittedName>
        <fullName evidence="1">Uncharacterized protein</fullName>
    </submittedName>
</protein>
<gene>
    <name evidence="1" type="ORF">RRG08_031125</name>
</gene>
<organism evidence="1 2">
    <name type="scientific">Elysia crispata</name>
    <name type="common">lettuce slug</name>
    <dbReference type="NCBI Taxonomy" id="231223"/>
    <lineage>
        <taxon>Eukaryota</taxon>
        <taxon>Metazoa</taxon>
        <taxon>Spiralia</taxon>
        <taxon>Lophotrochozoa</taxon>
        <taxon>Mollusca</taxon>
        <taxon>Gastropoda</taxon>
        <taxon>Heterobranchia</taxon>
        <taxon>Euthyneura</taxon>
        <taxon>Panpulmonata</taxon>
        <taxon>Sacoglossa</taxon>
        <taxon>Placobranchoidea</taxon>
        <taxon>Plakobranchidae</taxon>
        <taxon>Elysia</taxon>
    </lineage>
</organism>
<dbReference type="Proteomes" id="UP001283361">
    <property type="component" value="Unassembled WGS sequence"/>
</dbReference>
<dbReference type="EMBL" id="JAWDGP010004062">
    <property type="protein sequence ID" value="KAK3768333.1"/>
    <property type="molecule type" value="Genomic_DNA"/>
</dbReference>
<keyword evidence="2" id="KW-1185">Reference proteome</keyword>